<reference evidence="1 2" key="1">
    <citation type="submission" date="2011-12" db="EMBL/GenBank/DDBJ databases">
        <title>Whole genome shotgun sequence of Gordonia effusa NBRC 100432.</title>
        <authorList>
            <person name="Yoshida I."/>
            <person name="Takarada H."/>
            <person name="Hosoyama A."/>
            <person name="Tsuchikane K."/>
            <person name="Katsumata H."/>
            <person name="Yamazaki S."/>
            <person name="Fujita N."/>
        </authorList>
    </citation>
    <scope>NUCLEOTIDE SEQUENCE [LARGE SCALE GENOMIC DNA]</scope>
    <source>
        <strain evidence="1 2">NBRC 100432</strain>
    </source>
</reference>
<protein>
    <submittedName>
        <fullName evidence="1">Uncharacterized protein</fullName>
    </submittedName>
</protein>
<comment type="caution">
    <text evidence="1">The sequence shown here is derived from an EMBL/GenBank/DDBJ whole genome shotgun (WGS) entry which is preliminary data.</text>
</comment>
<dbReference type="Pfam" id="PF14350">
    <property type="entry name" value="Beta_protein"/>
    <property type="match status" value="1"/>
</dbReference>
<organism evidence="1 2">
    <name type="scientific">Gordonia effusa NBRC 100432</name>
    <dbReference type="NCBI Taxonomy" id="1077974"/>
    <lineage>
        <taxon>Bacteria</taxon>
        <taxon>Bacillati</taxon>
        <taxon>Actinomycetota</taxon>
        <taxon>Actinomycetes</taxon>
        <taxon>Mycobacteriales</taxon>
        <taxon>Gordoniaceae</taxon>
        <taxon>Gordonia</taxon>
    </lineage>
</organism>
<keyword evidence="2" id="KW-1185">Reference proteome</keyword>
<dbReference type="AlphaFoldDB" id="H0QWT4"/>
<proteinExistence type="predicted"/>
<sequence length="329" mass="35904">MLPVFRIPERAWDYENGRYYKTHEEHLSGVPEKLASAWTGGRGYLDLSLLDRNDAVQGKHPLTYLIDEAGTHSLELTPLISSISTQGHLAATSTAHRTFGRGAAIQLPQADWTTINPSALSTLMSTVSLTPGEIDVIVDFETSDGPVTEVAAIAELASLRSLGEFRSVTVGGAGFPDLAGVPQGTTEYPRKEWNVYTSIQNKLFQQGIVTPDFFDHAIQNPDLIELGVDPRFLSISATLRYTVAEKWLVAKGELFKGRGTSSKGGAALIPPLEALVRHPEYATPTRSLADDWIDAVIAKSETPGAPQKWREWATVRHAEVTVFQLSSLP</sequence>
<dbReference type="InterPro" id="IPR025683">
    <property type="entry name" value="Protein_beta"/>
</dbReference>
<gene>
    <name evidence="1" type="ORF">GOEFS_023_00030</name>
</gene>
<dbReference type="Proteomes" id="UP000035034">
    <property type="component" value="Unassembled WGS sequence"/>
</dbReference>
<accession>H0QWT4</accession>
<dbReference type="EMBL" id="BAEH01000023">
    <property type="protein sequence ID" value="GAB17285.1"/>
    <property type="molecule type" value="Genomic_DNA"/>
</dbReference>
<evidence type="ECO:0000313" key="1">
    <source>
        <dbReference type="EMBL" id="GAB17285.1"/>
    </source>
</evidence>
<evidence type="ECO:0000313" key="2">
    <source>
        <dbReference type="Proteomes" id="UP000035034"/>
    </source>
</evidence>
<name>H0QWT4_9ACTN</name>